<feature type="transmembrane region" description="Helical" evidence="8">
    <location>
        <begin position="91"/>
        <end position="114"/>
    </location>
</feature>
<evidence type="ECO:0000256" key="5">
    <source>
        <dbReference type="ARBA" id="ARBA00023110"/>
    </source>
</evidence>
<dbReference type="SUPFAM" id="SSF50891">
    <property type="entry name" value="Cyclophilin-like"/>
    <property type="match status" value="1"/>
</dbReference>
<feature type="region of interest" description="Disordered" evidence="7">
    <location>
        <begin position="182"/>
        <end position="260"/>
    </location>
</feature>
<keyword evidence="11" id="KW-1185">Reference proteome</keyword>
<dbReference type="GeneID" id="31356683"/>
<keyword evidence="8" id="KW-0472">Membrane</keyword>
<dbReference type="PROSITE" id="PS50072">
    <property type="entry name" value="CSA_PPIASE_2"/>
    <property type="match status" value="1"/>
</dbReference>
<keyword evidence="5" id="KW-0697">Rotamase</keyword>
<dbReference type="RefSeq" id="XP_020438027.1">
    <property type="nucleotide sequence ID" value="XM_020572169.1"/>
</dbReference>
<proteinExistence type="predicted"/>
<evidence type="ECO:0000256" key="6">
    <source>
        <dbReference type="ARBA" id="ARBA00023235"/>
    </source>
</evidence>
<evidence type="ECO:0000259" key="9">
    <source>
        <dbReference type="PROSITE" id="PS50072"/>
    </source>
</evidence>
<keyword evidence="3" id="KW-0853">WD repeat</keyword>
<evidence type="ECO:0000256" key="2">
    <source>
        <dbReference type="ARBA" id="ARBA00013194"/>
    </source>
</evidence>
<feature type="compositionally biased region" description="Basic and acidic residues" evidence="7">
    <location>
        <begin position="215"/>
        <end position="236"/>
    </location>
</feature>
<dbReference type="EMBL" id="ADBJ01000004">
    <property type="protein sequence ID" value="EFA85921.1"/>
    <property type="molecule type" value="Genomic_DNA"/>
</dbReference>
<dbReference type="InterPro" id="IPR001680">
    <property type="entry name" value="WD40_rpt"/>
</dbReference>
<dbReference type="InterPro" id="IPR029000">
    <property type="entry name" value="Cyclophilin-like_dom_sf"/>
</dbReference>
<accession>D3AY94</accession>
<gene>
    <name evidence="10" type="primary">ppwd1</name>
    <name evidence="10" type="ORF">PPL_01153</name>
</gene>
<dbReference type="GO" id="GO:0005634">
    <property type="term" value="C:nucleus"/>
    <property type="evidence" value="ECO:0007669"/>
    <property type="project" value="UniProtKB-ARBA"/>
</dbReference>
<keyword evidence="6" id="KW-0413">Isomerase</keyword>
<dbReference type="Gene3D" id="2.130.10.10">
    <property type="entry name" value="YVTN repeat-like/Quinoprotein amine dehydrogenase"/>
    <property type="match status" value="1"/>
</dbReference>
<dbReference type="CDD" id="cd01927">
    <property type="entry name" value="cyclophilin_WD40"/>
    <property type="match status" value="1"/>
</dbReference>
<feature type="transmembrane region" description="Helical" evidence="8">
    <location>
        <begin position="126"/>
        <end position="147"/>
    </location>
</feature>
<sequence length="861" mass="98542">MSFEIIGLIYFGEGDGLSRRVQTGFEIAFASWHFLLLLTTKTISDLLFINLLTAPSDINVFDASVAFEAFEMCGIITYYCIELFVNIDQKFAIMVGVVTIIFILCLDAKIVHYFINIRSPFVSNIWDLYALNYLPEAIAVTVALIFFGSNMGTVDDNFSSSKSNYHYSDTEQANIRRREEKQSLLSTYSNNSQTYSMSKRDRGIETDLNNDGDDVQSKHEHSETKGETGLKEKESSEIDTDNNNNSNSNNKDNHEKKKVKRDLPFEQVYLDNLPNTEMYERSYMHKDVCNQMHVTKTEFIITGDILGYIKFWKKQPNGIDFVKTFKSHQGLFTMTVSYDGLWMCSAGQDKNVRIFDVNNFDIVNSFKIDYLPLACQWIYSKESGKQLLAISSRESPNIFVYDIRGEVTSQVVHTLTIHKRPVHLIGFNVEKRTVVSVDLAGMIEYWSPEHEYNEPTAELKFSYKLDTDLYVLKKEKTVATSLHFSNNGQYFAMMARDRKIRVFNYASGSLHRVYDESYTVLNQIQKEEDSPYHIDPNDFGRRMAVERDIENNFDQSIHPDNLVKPTTSIPPPSNIIFDESDSFLMYPTLIGIKIINMISNKVVRVLGMIENSTRFLGISLYQGKNEGDLFMGTKKRDATPDPTLFCLAYKKQRFYMFSRREPEDTDNADLGRDVFNEKVNKDEQMLLHNTARKLPRNAVIHTSVGDVHVQLFPDECPKTVENFTTHAKNGYYDGIIFHRVIKGFMVQTGDPQGDGTGGTSIWGKDFEDEFSRNLRHDRPFTVSMANAGPGTNGSQFFITTVPVTRLDNKHTVFGRVYKGMEAVSTIENARTDKSDRPLEDITIVGIKITSDVPEEFKQKKK</sequence>
<dbReference type="AlphaFoldDB" id="D3AY94"/>
<comment type="caution">
    <text evidence="10">The sequence shown here is derived from an EMBL/GenBank/DDBJ whole genome shotgun (WGS) entry which is preliminary data.</text>
</comment>
<feature type="domain" description="PPIase cyclophilin-type" evidence="9">
    <location>
        <begin position="701"/>
        <end position="848"/>
    </location>
</feature>
<dbReference type="Pfam" id="PF00400">
    <property type="entry name" value="WD40"/>
    <property type="match status" value="1"/>
</dbReference>
<dbReference type="Gene3D" id="2.40.100.10">
    <property type="entry name" value="Cyclophilin-like"/>
    <property type="match status" value="1"/>
</dbReference>
<dbReference type="InterPro" id="IPR015943">
    <property type="entry name" value="WD40/YVTN_repeat-like_dom_sf"/>
</dbReference>
<evidence type="ECO:0000256" key="7">
    <source>
        <dbReference type="SAM" id="MobiDB-lite"/>
    </source>
</evidence>
<evidence type="ECO:0000256" key="3">
    <source>
        <dbReference type="ARBA" id="ARBA00022574"/>
    </source>
</evidence>
<dbReference type="PANTHER" id="PTHR45625:SF4">
    <property type="entry name" value="PEPTIDYLPROLYL ISOMERASE DOMAIN AND WD REPEAT-CONTAINING PROTEIN 1"/>
    <property type="match status" value="1"/>
</dbReference>
<dbReference type="InterPro" id="IPR002130">
    <property type="entry name" value="Cyclophilin-type_PPIase_dom"/>
</dbReference>
<evidence type="ECO:0000256" key="1">
    <source>
        <dbReference type="ARBA" id="ARBA00000971"/>
    </source>
</evidence>
<evidence type="ECO:0000313" key="10">
    <source>
        <dbReference type="EMBL" id="EFA85921.1"/>
    </source>
</evidence>
<organism evidence="10 11">
    <name type="scientific">Heterostelium pallidum (strain ATCC 26659 / Pp 5 / PN500)</name>
    <name type="common">Cellular slime mold</name>
    <name type="synonym">Polysphondylium pallidum</name>
    <dbReference type="NCBI Taxonomy" id="670386"/>
    <lineage>
        <taxon>Eukaryota</taxon>
        <taxon>Amoebozoa</taxon>
        <taxon>Evosea</taxon>
        <taxon>Eumycetozoa</taxon>
        <taxon>Dictyostelia</taxon>
        <taxon>Acytosteliales</taxon>
        <taxon>Acytosteliaceae</taxon>
        <taxon>Heterostelium</taxon>
    </lineage>
</organism>
<dbReference type="FunCoup" id="D3AY94">
    <property type="interactions" value="604"/>
</dbReference>
<dbReference type="PRINTS" id="PR00153">
    <property type="entry name" value="CSAPPISMRASE"/>
</dbReference>
<keyword evidence="4" id="KW-0677">Repeat</keyword>
<reference evidence="10 11" key="1">
    <citation type="journal article" date="2011" name="Genome Res.">
        <title>Phylogeny-wide analysis of social amoeba genomes highlights ancient origins for complex intercellular communication.</title>
        <authorList>
            <person name="Heidel A.J."/>
            <person name="Lawal H.M."/>
            <person name="Felder M."/>
            <person name="Schilde C."/>
            <person name="Helps N.R."/>
            <person name="Tunggal B."/>
            <person name="Rivero F."/>
            <person name="John U."/>
            <person name="Schleicher M."/>
            <person name="Eichinger L."/>
            <person name="Platzer M."/>
            <person name="Noegel A.A."/>
            <person name="Schaap P."/>
            <person name="Gloeckner G."/>
        </authorList>
    </citation>
    <scope>NUCLEOTIDE SEQUENCE [LARGE SCALE GENOMIC DNA]</scope>
    <source>
        <strain evidence="11">ATCC 26659 / Pp 5 / PN500</strain>
    </source>
</reference>
<dbReference type="SMART" id="SM00320">
    <property type="entry name" value="WD40"/>
    <property type="match status" value="4"/>
</dbReference>
<keyword evidence="8" id="KW-1133">Transmembrane helix</keyword>
<dbReference type="Proteomes" id="UP000001396">
    <property type="component" value="Unassembled WGS sequence"/>
</dbReference>
<dbReference type="InParanoid" id="D3AY94"/>
<dbReference type="GO" id="GO:0003755">
    <property type="term" value="F:peptidyl-prolyl cis-trans isomerase activity"/>
    <property type="evidence" value="ECO:0007669"/>
    <property type="project" value="UniProtKB-KW"/>
</dbReference>
<dbReference type="EC" id="5.2.1.8" evidence="2"/>
<evidence type="ECO:0000256" key="4">
    <source>
        <dbReference type="ARBA" id="ARBA00022737"/>
    </source>
</evidence>
<dbReference type="FunFam" id="2.40.100.10:FF:000003">
    <property type="entry name" value="Peptidylprolyl isomerase domain and WD repeat-containing 1"/>
    <property type="match status" value="1"/>
</dbReference>
<evidence type="ECO:0000313" key="11">
    <source>
        <dbReference type="Proteomes" id="UP000001396"/>
    </source>
</evidence>
<dbReference type="SUPFAM" id="SSF50978">
    <property type="entry name" value="WD40 repeat-like"/>
    <property type="match status" value="1"/>
</dbReference>
<name>D3AY94_HETP5</name>
<feature type="compositionally biased region" description="Low complexity" evidence="7">
    <location>
        <begin position="241"/>
        <end position="250"/>
    </location>
</feature>
<dbReference type="Pfam" id="PF00160">
    <property type="entry name" value="Pro_isomerase"/>
    <property type="match status" value="1"/>
</dbReference>
<dbReference type="OMA" id="GMVEYWR"/>
<keyword evidence="8" id="KW-0812">Transmembrane</keyword>
<protein>
    <recommendedName>
        <fullName evidence="2">peptidylprolyl isomerase</fullName>
        <ecNumber evidence="2">5.2.1.8</ecNumber>
    </recommendedName>
</protein>
<dbReference type="PANTHER" id="PTHR45625">
    <property type="entry name" value="PEPTIDYL-PROLYL CIS-TRANS ISOMERASE-RELATED"/>
    <property type="match status" value="1"/>
</dbReference>
<comment type="catalytic activity">
    <reaction evidence="1">
        <text>[protein]-peptidylproline (omega=180) = [protein]-peptidylproline (omega=0)</text>
        <dbReference type="Rhea" id="RHEA:16237"/>
        <dbReference type="Rhea" id="RHEA-COMP:10747"/>
        <dbReference type="Rhea" id="RHEA-COMP:10748"/>
        <dbReference type="ChEBI" id="CHEBI:83833"/>
        <dbReference type="ChEBI" id="CHEBI:83834"/>
        <dbReference type="EC" id="5.2.1.8"/>
    </reaction>
</comment>
<dbReference type="STRING" id="670386.D3AY94"/>
<dbReference type="InterPro" id="IPR044666">
    <property type="entry name" value="Cyclophilin_A-like"/>
</dbReference>
<evidence type="ECO:0000256" key="8">
    <source>
        <dbReference type="SAM" id="Phobius"/>
    </source>
</evidence>
<dbReference type="InterPro" id="IPR036322">
    <property type="entry name" value="WD40_repeat_dom_sf"/>
</dbReference>
<feature type="compositionally biased region" description="Polar residues" evidence="7">
    <location>
        <begin position="183"/>
        <end position="197"/>
    </location>
</feature>